<dbReference type="EC" id="2.7.8.23" evidence="1"/>
<accession>A0A6J4LDI8</accession>
<reference evidence="1" key="1">
    <citation type="submission" date="2020-02" db="EMBL/GenBank/DDBJ databases">
        <authorList>
            <person name="Meier V. D."/>
        </authorList>
    </citation>
    <scope>NUCLEOTIDE SEQUENCE</scope>
    <source>
        <strain evidence="1">AVDCRST_MAG46</strain>
    </source>
</reference>
<keyword evidence="1" id="KW-0808">Transferase</keyword>
<evidence type="ECO:0000313" key="1">
    <source>
        <dbReference type="EMBL" id="CAA9329757.1"/>
    </source>
</evidence>
<organism evidence="1">
    <name type="scientific">uncultured Nocardioidaceae bacterium</name>
    <dbReference type="NCBI Taxonomy" id="253824"/>
    <lineage>
        <taxon>Bacteria</taxon>
        <taxon>Bacillati</taxon>
        <taxon>Actinomycetota</taxon>
        <taxon>Actinomycetes</taxon>
        <taxon>Propionibacteriales</taxon>
        <taxon>Nocardioidaceae</taxon>
        <taxon>environmental samples</taxon>
    </lineage>
</organism>
<name>A0A6J4LDI8_9ACTN</name>
<protein>
    <submittedName>
        <fullName evidence="1">Carboxyvinyl-carboxyphosphonate phosphorylmutase</fullName>
        <ecNumber evidence="1">2.7.8.23</ecNumber>
    </submittedName>
</protein>
<dbReference type="InterPro" id="IPR039556">
    <property type="entry name" value="ICL/PEPM"/>
</dbReference>
<dbReference type="Gene3D" id="3.20.20.60">
    <property type="entry name" value="Phosphoenolpyruvate-binding domains"/>
    <property type="match status" value="1"/>
</dbReference>
<dbReference type="EMBL" id="CADCUD010000087">
    <property type="protein sequence ID" value="CAA9329757.1"/>
    <property type="molecule type" value="Genomic_DNA"/>
</dbReference>
<proteinExistence type="predicted"/>
<dbReference type="SUPFAM" id="SSF51621">
    <property type="entry name" value="Phosphoenolpyruvate/pyruvate domain"/>
    <property type="match status" value="1"/>
</dbReference>
<sequence length="266" mass="27740">MQGDRVAAFHQLHSSGCFVMPNPWDAGSARALAQMGFAALATTSAGFAWTVGHADNDVSLEQTLAHLRAVAAAVDVPVNADFAGGFAVDPADVGVNVKLAAETGIAGLSIEDSTGDATHPLHDFELAVERVRAAREAIDDSGTGLVLTGRSEGFVIGRPDIEETIRRLRAYAEAGADCLYAPRIGSVAHVEAIVEAVSPKPVNLLINAPFITVSEAAELGVRRISVGGTLARVAWAGFLSAAREIADAGTFSHFEQLPDVEGLFRA</sequence>
<dbReference type="Gene3D" id="6.10.250.2750">
    <property type="match status" value="1"/>
</dbReference>
<dbReference type="PANTHER" id="PTHR42905:SF16">
    <property type="entry name" value="CARBOXYPHOSPHONOENOLPYRUVATE PHOSPHONOMUTASE-LIKE PROTEIN (AFU_ORTHOLOGUE AFUA_5G07230)"/>
    <property type="match status" value="1"/>
</dbReference>
<dbReference type="InterPro" id="IPR015813">
    <property type="entry name" value="Pyrv/PenolPyrv_kinase-like_dom"/>
</dbReference>
<dbReference type="Pfam" id="PF13714">
    <property type="entry name" value="PEP_mutase"/>
    <property type="match status" value="1"/>
</dbReference>
<dbReference type="InterPro" id="IPR040442">
    <property type="entry name" value="Pyrv_kinase-like_dom_sf"/>
</dbReference>
<dbReference type="PANTHER" id="PTHR42905">
    <property type="entry name" value="PHOSPHOENOLPYRUVATE CARBOXYLASE"/>
    <property type="match status" value="1"/>
</dbReference>
<gene>
    <name evidence="1" type="ORF">AVDCRST_MAG46-1351</name>
</gene>
<dbReference type="GO" id="GO:0008807">
    <property type="term" value="F:carboxyvinyl-carboxyphosphonate phosphorylmutase activity"/>
    <property type="evidence" value="ECO:0007669"/>
    <property type="project" value="UniProtKB-EC"/>
</dbReference>
<dbReference type="CDD" id="cd00377">
    <property type="entry name" value="ICL_PEPM"/>
    <property type="match status" value="1"/>
</dbReference>
<dbReference type="AlphaFoldDB" id="A0A6J4LDI8"/>